<evidence type="ECO:0000313" key="3">
    <source>
        <dbReference type="Proteomes" id="UP000192674"/>
    </source>
</evidence>
<organism evidence="2 3">
    <name type="scientific">Kibdelosporangium aridum</name>
    <dbReference type="NCBI Taxonomy" id="2030"/>
    <lineage>
        <taxon>Bacteria</taxon>
        <taxon>Bacillati</taxon>
        <taxon>Actinomycetota</taxon>
        <taxon>Actinomycetes</taxon>
        <taxon>Pseudonocardiales</taxon>
        <taxon>Pseudonocardiaceae</taxon>
        <taxon>Kibdelosporangium</taxon>
    </lineage>
</organism>
<feature type="compositionally biased region" description="Polar residues" evidence="1">
    <location>
        <begin position="44"/>
        <end position="54"/>
    </location>
</feature>
<accession>A0A1W2FXL1</accession>
<feature type="region of interest" description="Disordered" evidence="1">
    <location>
        <begin position="1"/>
        <end position="54"/>
    </location>
</feature>
<gene>
    <name evidence="2" type="ORF">SAMN05661093_10281</name>
</gene>
<reference evidence="2 3" key="1">
    <citation type="submission" date="2017-04" db="EMBL/GenBank/DDBJ databases">
        <authorList>
            <person name="Afonso C.L."/>
            <person name="Miller P.J."/>
            <person name="Scott M.A."/>
            <person name="Spackman E."/>
            <person name="Goraichik I."/>
            <person name="Dimitrov K.M."/>
            <person name="Suarez D.L."/>
            <person name="Swayne D.E."/>
        </authorList>
    </citation>
    <scope>NUCLEOTIDE SEQUENCE [LARGE SCALE GENOMIC DNA]</scope>
    <source>
        <strain evidence="2 3">DSM 43828</strain>
    </source>
</reference>
<dbReference type="Proteomes" id="UP000192674">
    <property type="component" value="Unassembled WGS sequence"/>
</dbReference>
<feature type="compositionally biased region" description="Basic and acidic residues" evidence="1">
    <location>
        <begin position="33"/>
        <end position="43"/>
    </location>
</feature>
<evidence type="ECO:0000313" key="2">
    <source>
        <dbReference type="EMBL" id="SMD26697.1"/>
    </source>
</evidence>
<sequence length="54" mass="6046">MGHVQSEQLQLAHESEHEAHEQAAWLHVGQLHSEQEHTAHESEQCGQAQVSHSS</sequence>
<dbReference type="AlphaFoldDB" id="A0A1W2FXL1"/>
<keyword evidence="3" id="KW-1185">Reference proteome</keyword>
<protein>
    <submittedName>
        <fullName evidence="2">Uncharacterized protein</fullName>
    </submittedName>
</protein>
<dbReference type="EMBL" id="FWXV01000016">
    <property type="protein sequence ID" value="SMD26697.1"/>
    <property type="molecule type" value="Genomic_DNA"/>
</dbReference>
<evidence type="ECO:0000256" key="1">
    <source>
        <dbReference type="SAM" id="MobiDB-lite"/>
    </source>
</evidence>
<name>A0A1W2FXL1_KIBAR</name>
<proteinExistence type="predicted"/>